<organism evidence="6 7">
    <name type="scientific">Frankia nepalensis</name>
    <dbReference type="NCBI Taxonomy" id="1836974"/>
    <lineage>
        <taxon>Bacteria</taxon>
        <taxon>Bacillati</taxon>
        <taxon>Actinomycetota</taxon>
        <taxon>Actinomycetes</taxon>
        <taxon>Frankiales</taxon>
        <taxon>Frankiaceae</taxon>
        <taxon>Frankia</taxon>
    </lineage>
</organism>
<comment type="caution">
    <text evidence="6">The sequence shown here is derived from an EMBL/GenBank/DDBJ whole genome shotgun (WGS) entry which is preliminary data.</text>
</comment>
<protein>
    <submittedName>
        <fullName evidence="6">DoxX family protein</fullName>
    </submittedName>
</protein>
<dbReference type="RefSeq" id="WP_203002203.1">
    <property type="nucleotide sequence ID" value="NZ_JADWYU010000246.1"/>
</dbReference>
<name>A0A937RMY3_9ACTN</name>
<evidence type="ECO:0000256" key="3">
    <source>
        <dbReference type="ARBA" id="ARBA00022989"/>
    </source>
</evidence>
<keyword evidence="4 5" id="KW-0472">Membrane</keyword>
<keyword evidence="2 5" id="KW-0812">Transmembrane</keyword>
<dbReference type="InterPro" id="IPR032808">
    <property type="entry name" value="DoxX"/>
</dbReference>
<comment type="subcellular location">
    <subcellularLocation>
        <location evidence="1">Membrane</location>
        <topology evidence="1">Multi-pass membrane protein</topology>
    </subcellularLocation>
</comment>
<proteinExistence type="predicted"/>
<dbReference type="GO" id="GO:0016020">
    <property type="term" value="C:membrane"/>
    <property type="evidence" value="ECO:0007669"/>
    <property type="project" value="UniProtKB-SubCell"/>
</dbReference>
<sequence>MALTILAIFLAVLFALIGAAKVAAVPPMRESAGRLGFSVSVYRLIGVLELAGAAGALLGLVRGVIGVLAAAGLLALLAGAVVALRRAGEGRTHLALPTGTAVAVAVYLVLVVS</sequence>
<evidence type="ECO:0000256" key="2">
    <source>
        <dbReference type="ARBA" id="ARBA00022692"/>
    </source>
</evidence>
<feature type="transmembrane region" description="Helical" evidence="5">
    <location>
        <begin position="67"/>
        <end position="88"/>
    </location>
</feature>
<evidence type="ECO:0000256" key="4">
    <source>
        <dbReference type="ARBA" id="ARBA00023136"/>
    </source>
</evidence>
<evidence type="ECO:0000313" key="6">
    <source>
        <dbReference type="EMBL" id="MBL7633417.1"/>
    </source>
</evidence>
<feature type="transmembrane region" description="Helical" evidence="5">
    <location>
        <begin position="40"/>
        <end position="60"/>
    </location>
</feature>
<feature type="transmembrane region" description="Helical" evidence="5">
    <location>
        <begin position="94"/>
        <end position="112"/>
    </location>
</feature>
<dbReference type="EMBL" id="JAEACQ010000382">
    <property type="protein sequence ID" value="MBL7633417.1"/>
    <property type="molecule type" value="Genomic_DNA"/>
</dbReference>
<gene>
    <name evidence="6" type="ORF">I7412_40940</name>
</gene>
<keyword evidence="7" id="KW-1185">Reference proteome</keyword>
<keyword evidence="3 5" id="KW-1133">Transmembrane helix</keyword>
<accession>A0A937RMY3</accession>
<evidence type="ECO:0000256" key="5">
    <source>
        <dbReference type="SAM" id="Phobius"/>
    </source>
</evidence>
<reference evidence="6" key="1">
    <citation type="submission" date="2020-12" db="EMBL/GenBank/DDBJ databases">
        <title>Genomic characterization of non-nitrogen-fixing Frankia strains.</title>
        <authorList>
            <person name="Carlos-Shanley C."/>
            <person name="Guerra T."/>
            <person name="Hahn D."/>
        </authorList>
    </citation>
    <scope>NUCLEOTIDE SEQUENCE</scope>
    <source>
        <strain evidence="6">CN6</strain>
    </source>
</reference>
<dbReference type="Proteomes" id="UP000604475">
    <property type="component" value="Unassembled WGS sequence"/>
</dbReference>
<evidence type="ECO:0000313" key="7">
    <source>
        <dbReference type="Proteomes" id="UP000604475"/>
    </source>
</evidence>
<dbReference type="Pfam" id="PF13564">
    <property type="entry name" value="DoxX_2"/>
    <property type="match status" value="1"/>
</dbReference>
<evidence type="ECO:0000256" key="1">
    <source>
        <dbReference type="ARBA" id="ARBA00004141"/>
    </source>
</evidence>
<dbReference type="AlphaFoldDB" id="A0A937RMY3"/>